<evidence type="ECO:0000313" key="1">
    <source>
        <dbReference type="EMBL" id="PDZ17165.1"/>
    </source>
</evidence>
<protein>
    <submittedName>
        <fullName evidence="1">Uncharacterized protein</fullName>
    </submittedName>
</protein>
<name>A0A2A7DB76_BACAN</name>
<comment type="caution">
    <text evidence="1">The sequence shown here is derived from an EMBL/GenBank/DDBJ whole genome shotgun (WGS) entry which is preliminary data.</text>
</comment>
<reference evidence="1 2" key="1">
    <citation type="submission" date="2017-09" db="EMBL/GenBank/DDBJ databases">
        <title>Large-scale bioinformatics analysis of Bacillus genomes uncovers conserved roles of natural products in bacterial physiology.</title>
        <authorList>
            <consortium name="Agbiome Team Llc"/>
            <person name="Bleich R.M."/>
            <person name="Grubbs K.J."/>
            <person name="Santa Maria K.C."/>
            <person name="Allen S.E."/>
            <person name="Farag S."/>
            <person name="Shank E.A."/>
            <person name="Bowers A."/>
        </authorList>
    </citation>
    <scope>NUCLEOTIDE SEQUENCE [LARGE SCALE GENOMIC DNA]</scope>
    <source>
        <strain evidence="1 2">AFS095574</strain>
    </source>
</reference>
<accession>A0A2A7DB76</accession>
<dbReference type="EMBL" id="NVLX01000011">
    <property type="protein sequence ID" value="PDZ17165.1"/>
    <property type="molecule type" value="Genomic_DNA"/>
</dbReference>
<sequence length="30" mass="3457">MERNAVVIDTGARGVSLFVKCFYDNNRMSY</sequence>
<organism evidence="1 2">
    <name type="scientific">Bacillus anthracis</name>
    <name type="common">anthrax bacterium</name>
    <dbReference type="NCBI Taxonomy" id="1392"/>
    <lineage>
        <taxon>Bacteria</taxon>
        <taxon>Bacillati</taxon>
        <taxon>Bacillota</taxon>
        <taxon>Bacilli</taxon>
        <taxon>Bacillales</taxon>
        <taxon>Bacillaceae</taxon>
        <taxon>Bacillus</taxon>
        <taxon>Bacillus cereus group</taxon>
    </lineage>
</organism>
<proteinExistence type="predicted"/>
<dbReference type="Proteomes" id="UP000220192">
    <property type="component" value="Unassembled WGS sequence"/>
</dbReference>
<evidence type="ECO:0000313" key="2">
    <source>
        <dbReference type="Proteomes" id="UP000220192"/>
    </source>
</evidence>
<dbReference type="AlphaFoldDB" id="A0A2A7DB76"/>
<gene>
    <name evidence="1" type="ORF">CON16_10780</name>
</gene>